<evidence type="ECO:0000313" key="2">
    <source>
        <dbReference type="EMBL" id="KAG0277285.1"/>
    </source>
</evidence>
<keyword evidence="3" id="KW-1185">Reference proteome</keyword>
<feature type="chain" id="PRO_5041974826" evidence="1">
    <location>
        <begin position="19"/>
        <end position="103"/>
    </location>
</feature>
<dbReference type="Proteomes" id="UP001194580">
    <property type="component" value="Unassembled WGS sequence"/>
</dbReference>
<comment type="caution">
    <text evidence="2">The sequence shown here is derived from an EMBL/GenBank/DDBJ whole genome shotgun (WGS) entry which is preliminary data.</text>
</comment>
<reference evidence="2" key="1">
    <citation type="journal article" date="2020" name="Fungal Divers.">
        <title>Resolving the Mortierellaceae phylogeny through synthesis of multi-gene phylogenetics and phylogenomics.</title>
        <authorList>
            <person name="Vandepol N."/>
            <person name="Liber J."/>
            <person name="Desiro A."/>
            <person name="Na H."/>
            <person name="Kennedy M."/>
            <person name="Barry K."/>
            <person name="Grigoriev I.V."/>
            <person name="Miller A.N."/>
            <person name="O'Donnell K."/>
            <person name="Stajich J.E."/>
            <person name="Bonito G."/>
        </authorList>
    </citation>
    <scope>NUCLEOTIDE SEQUENCE</scope>
    <source>
        <strain evidence="2">NRRL 28262</strain>
    </source>
</reference>
<dbReference type="AlphaFoldDB" id="A0AAD4DG91"/>
<organism evidence="2 3">
    <name type="scientific">Linnemannia exigua</name>
    <dbReference type="NCBI Taxonomy" id="604196"/>
    <lineage>
        <taxon>Eukaryota</taxon>
        <taxon>Fungi</taxon>
        <taxon>Fungi incertae sedis</taxon>
        <taxon>Mucoromycota</taxon>
        <taxon>Mortierellomycotina</taxon>
        <taxon>Mortierellomycetes</taxon>
        <taxon>Mortierellales</taxon>
        <taxon>Mortierellaceae</taxon>
        <taxon>Linnemannia</taxon>
    </lineage>
</organism>
<evidence type="ECO:0000313" key="3">
    <source>
        <dbReference type="Proteomes" id="UP001194580"/>
    </source>
</evidence>
<keyword evidence="1" id="KW-0732">Signal</keyword>
<gene>
    <name evidence="2" type="ORF">BGZ95_006186</name>
</gene>
<feature type="non-terminal residue" evidence="2">
    <location>
        <position position="103"/>
    </location>
</feature>
<evidence type="ECO:0000256" key="1">
    <source>
        <dbReference type="SAM" id="SignalP"/>
    </source>
</evidence>
<proteinExistence type="predicted"/>
<feature type="signal peptide" evidence="1">
    <location>
        <begin position="1"/>
        <end position="18"/>
    </location>
</feature>
<accession>A0AAD4DG91</accession>
<sequence length="103" mass="11421">MKSSALVFITALVSSAHAIKIAYKAHGLGPRGKRDFQGTMWVYNNVFSTNTYRGASEWKSIGIHRAQLRNADFTSFDYCIDVYGNIDCSTIPTLSQTCKYDAG</sequence>
<protein>
    <submittedName>
        <fullName evidence="2">Uncharacterized protein</fullName>
    </submittedName>
</protein>
<name>A0AAD4DG91_9FUNG</name>
<dbReference type="EMBL" id="JAAAIL010000288">
    <property type="protein sequence ID" value="KAG0277285.1"/>
    <property type="molecule type" value="Genomic_DNA"/>
</dbReference>